<dbReference type="PROSITE" id="PS51118">
    <property type="entry name" value="HTH_HXLR"/>
    <property type="match status" value="1"/>
</dbReference>
<dbReference type="InterPro" id="IPR036527">
    <property type="entry name" value="SCP2_sterol-bd_dom_sf"/>
</dbReference>
<dbReference type="Gene3D" id="1.10.10.10">
    <property type="entry name" value="Winged helix-like DNA-binding domain superfamily/Winged helix DNA-binding domain"/>
    <property type="match status" value="1"/>
</dbReference>
<protein>
    <submittedName>
        <fullName evidence="5">Putative HxlR family transcriptional regulator</fullName>
    </submittedName>
</protein>
<organism evidence="5 6">
    <name type="scientific">Sphingomonas changbaiensis NBRC 104936</name>
    <dbReference type="NCBI Taxonomy" id="1219043"/>
    <lineage>
        <taxon>Bacteria</taxon>
        <taxon>Pseudomonadati</taxon>
        <taxon>Pseudomonadota</taxon>
        <taxon>Alphaproteobacteria</taxon>
        <taxon>Sphingomonadales</taxon>
        <taxon>Sphingomonadaceae</taxon>
        <taxon>Sphingomonas</taxon>
    </lineage>
</organism>
<comment type="caution">
    <text evidence="5">The sequence shown here is derived from an EMBL/GenBank/DDBJ whole genome shotgun (WGS) entry which is preliminary data.</text>
</comment>
<dbReference type="Pfam" id="PF02036">
    <property type="entry name" value="SCP2"/>
    <property type="match status" value="1"/>
</dbReference>
<evidence type="ECO:0000313" key="5">
    <source>
        <dbReference type="EMBL" id="GAO40469.1"/>
    </source>
</evidence>
<evidence type="ECO:0000256" key="1">
    <source>
        <dbReference type="ARBA" id="ARBA00023015"/>
    </source>
</evidence>
<dbReference type="InterPro" id="IPR036390">
    <property type="entry name" value="WH_DNA-bd_sf"/>
</dbReference>
<dbReference type="GO" id="GO:0006355">
    <property type="term" value="P:regulation of DNA-templated transcription"/>
    <property type="evidence" value="ECO:0007669"/>
    <property type="project" value="UniProtKB-ARBA"/>
</dbReference>
<dbReference type="Gene3D" id="3.30.1050.10">
    <property type="entry name" value="SCP2 sterol-binding domain"/>
    <property type="match status" value="1"/>
</dbReference>
<evidence type="ECO:0000259" key="4">
    <source>
        <dbReference type="PROSITE" id="PS51118"/>
    </source>
</evidence>
<dbReference type="SUPFAM" id="SSF55718">
    <property type="entry name" value="SCP-like"/>
    <property type="match status" value="1"/>
</dbReference>
<evidence type="ECO:0000256" key="3">
    <source>
        <dbReference type="ARBA" id="ARBA00023163"/>
    </source>
</evidence>
<dbReference type="InterPro" id="IPR036388">
    <property type="entry name" value="WH-like_DNA-bd_sf"/>
</dbReference>
<feature type="domain" description="HTH hxlR-type" evidence="4">
    <location>
        <begin position="14"/>
        <end position="112"/>
    </location>
</feature>
<sequence>MEQKGKSRWYDDACGTALALEFVGERWSLLIMRELMLGPRRFSELRSTLGGISANVLTQRLESLEAVGILRRRKLPPPASVQVYELTPWGYESEPIFQEMGRWATRSPLHDPMLPLSPVSAMLSLRTMLAPDRGDLAMTLAFRFPNDAFVARLDRQGLDIQRGETAAADAVFECDPTTLVRLFYGKWPMTEAEAEGLLRFTGNRDLAQRFIDLFALPPKIAPPVA</sequence>
<dbReference type="EMBL" id="BBWU01000048">
    <property type="protein sequence ID" value="GAO40469.1"/>
    <property type="molecule type" value="Genomic_DNA"/>
</dbReference>
<evidence type="ECO:0000313" key="6">
    <source>
        <dbReference type="Proteomes" id="UP000033202"/>
    </source>
</evidence>
<reference evidence="5 6" key="1">
    <citation type="submission" date="2015-04" db="EMBL/GenBank/DDBJ databases">
        <title>Whole genome shotgun sequence of Sphingomonas changbaiensis NBRC 104936.</title>
        <authorList>
            <person name="Katano-Makiyama Y."/>
            <person name="Hosoyama A."/>
            <person name="Hashimoto M."/>
            <person name="Noguchi M."/>
            <person name="Tsuchikane K."/>
            <person name="Ohji S."/>
            <person name="Yamazoe A."/>
            <person name="Ichikawa N."/>
            <person name="Kimura A."/>
            <person name="Fujita N."/>
        </authorList>
    </citation>
    <scope>NUCLEOTIDE SEQUENCE [LARGE SCALE GENOMIC DNA]</scope>
    <source>
        <strain evidence="5 6">NBRC 104936</strain>
    </source>
</reference>
<dbReference type="STRING" id="1219043.SCH01S_48_01290"/>
<dbReference type="SUPFAM" id="SSF46785">
    <property type="entry name" value="Winged helix' DNA-binding domain"/>
    <property type="match status" value="1"/>
</dbReference>
<dbReference type="InterPro" id="IPR003033">
    <property type="entry name" value="SCP2_sterol-bd_dom"/>
</dbReference>
<keyword evidence="3" id="KW-0804">Transcription</keyword>
<dbReference type="AlphaFoldDB" id="A0A0E9MSD5"/>
<keyword evidence="1" id="KW-0805">Transcription regulation</keyword>
<dbReference type="PANTHER" id="PTHR33204">
    <property type="entry name" value="TRANSCRIPTIONAL REGULATOR, MARR FAMILY"/>
    <property type="match status" value="1"/>
</dbReference>
<proteinExistence type="predicted"/>
<dbReference type="RefSeq" id="WP_084689568.1">
    <property type="nucleotide sequence ID" value="NZ_BBWU01000048.1"/>
</dbReference>
<dbReference type="InterPro" id="IPR002577">
    <property type="entry name" value="HTH_HxlR"/>
</dbReference>
<dbReference type="CDD" id="cd00090">
    <property type="entry name" value="HTH_ARSR"/>
    <property type="match status" value="1"/>
</dbReference>
<dbReference type="PANTHER" id="PTHR33204:SF18">
    <property type="entry name" value="TRANSCRIPTIONAL REGULATORY PROTEIN"/>
    <property type="match status" value="1"/>
</dbReference>
<keyword evidence="2" id="KW-0238">DNA-binding</keyword>
<dbReference type="InterPro" id="IPR011991">
    <property type="entry name" value="ArsR-like_HTH"/>
</dbReference>
<dbReference type="Proteomes" id="UP000033202">
    <property type="component" value="Unassembled WGS sequence"/>
</dbReference>
<gene>
    <name evidence="5" type="ORF">SCH01S_48_01290</name>
</gene>
<evidence type="ECO:0000256" key="2">
    <source>
        <dbReference type="ARBA" id="ARBA00023125"/>
    </source>
</evidence>
<name>A0A0E9MSD5_9SPHN</name>
<keyword evidence="6" id="KW-1185">Reference proteome</keyword>
<accession>A0A0E9MSD5</accession>
<dbReference type="Pfam" id="PF01638">
    <property type="entry name" value="HxlR"/>
    <property type="match status" value="1"/>
</dbReference>
<dbReference type="GO" id="GO:0003677">
    <property type="term" value="F:DNA binding"/>
    <property type="evidence" value="ECO:0007669"/>
    <property type="project" value="UniProtKB-KW"/>
</dbReference>